<dbReference type="Proteomes" id="UP000824037">
    <property type="component" value="Unassembled WGS sequence"/>
</dbReference>
<reference evidence="15" key="1">
    <citation type="journal article" date="2021" name="PeerJ">
        <title>Extensive microbial diversity within the chicken gut microbiome revealed by metagenomics and culture.</title>
        <authorList>
            <person name="Gilroy R."/>
            <person name="Ravi A."/>
            <person name="Getino M."/>
            <person name="Pursley I."/>
            <person name="Horton D.L."/>
            <person name="Alikhan N.F."/>
            <person name="Baker D."/>
            <person name="Gharbi K."/>
            <person name="Hall N."/>
            <person name="Watson M."/>
            <person name="Adriaenssens E.M."/>
            <person name="Foster-Nyarko E."/>
            <person name="Jarju S."/>
            <person name="Secka A."/>
            <person name="Antonio M."/>
            <person name="Oren A."/>
            <person name="Chaudhuri R.R."/>
            <person name="La Ragione R."/>
            <person name="Hildebrand F."/>
            <person name="Pallen M.J."/>
        </authorList>
    </citation>
    <scope>NUCLEOTIDE SEQUENCE</scope>
    <source>
        <strain evidence="15">ChiGjej4B4-7305</strain>
    </source>
</reference>
<dbReference type="InterPro" id="IPR000866">
    <property type="entry name" value="AhpC/TSA"/>
</dbReference>
<name>A0A9D2J528_9MICO</name>
<evidence type="ECO:0000256" key="4">
    <source>
        <dbReference type="ARBA" id="ARBA00022559"/>
    </source>
</evidence>
<evidence type="ECO:0000256" key="3">
    <source>
        <dbReference type="ARBA" id="ARBA00013017"/>
    </source>
</evidence>
<dbReference type="InterPro" id="IPR036249">
    <property type="entry name" value="Thioredoxin-like_sf"/>
</dbReference>
<evidence type="ECO:0000313" key="15">
    <source>
        <dbReference type="EMBL" id="HIZ36472.1"/>
    </source>
</evidence>
<evidence type="ECO:0000256" key="8">
    <source>
        <dbReference type="ARBA" id="ARBA00023284"/>
    </source>
</evidence>
<dbReference type="FunFam" id="3.40.30.10:FF:000007">
    <property type="entry name" value="Thioredoxin-dependent thiol peroxidase"/>
    <property type="match status" value="1"/>
</dbReference>
<dbReference type="EMBL" id="DXBY01000204">
    <property type="protein sequence ID" value="HIZ36472.1"/>
    <property type="molecule type" value="Genomic_DNA"/>
</dbReference>
<protein>
    <recommendedName>
        <fullName evidence="3">thioredoxin-dependent peroxiredoxin</fullName>
        <ecNumber evidence="3">1.11.1.24</ecNumber>
    </recommendedName>
    <alternativeName>
        <fullName evidence="11">Bacterioferritin comigratory protein</fullName>
    </alternativeName>
    <alternativeName>
        <fullName evidence="9">Thioredoxin peroxidase</fullName>
    </alternativeName>
</protein>
<proteinExistence type="inferred from homology"/>
<dbReference type="PANTHER" id="PTHR42801">
    <property type="entry name" value="THIOREDOXIN-DEPENDENT PEROXIDE REDUCTASE"/>
    <property type="match status" value="1"/>
</dbReference>
<evidence type="ECO:0000256" key="2">
    <source>
        <dbReference type="ARBA" id="ARBA00011245"/>
    </source>
</evidence>
<dbReference type="CDD" id="cd03017">
    <property type="entry name" value="PRX_BCP"/>
    <property type="match status" value="1"/>
</dbReference>
<sequence>MTTLTPGDIAPDFTLSDQHGAEISLTDARAGAEKGVIVYFYPKAATPGCTTEACDFRDNLSSLAAAGYQVIGLSPDPVEDLRAFAEAESLTFPLAADTDHSVAEAYGAWGPKTINGQTFDGVRRSTFVVNPDGSVRLAHYDVDANGHVARLRAELLGS</sequence>
<feature type="active site" description="Cysteine sulfenic acid (-SOH) intermediate; for peroxidase activity" evidence="13">
    <location>
        <position position="49"/>
    </location>
</feature>
<evidence type="ECO:0000256" key="5">
    <source>
        <dbReference type="ARBA" id="ARBA00022862"/>
    </source>
</evidence>
<keyword evidence="8" id="KW-0676">Redox-active center</keyword>
<comment type="function">
    <text evidence="1">Thiol-specific peroxidase that catalyzes the reduction of hydrogen peroxide and organic hydroperoxides to water and alcohols, respectively. Plays a role in cell protection against oxidative stress by detoxifying peroxides and as sensor of hydrogen peroxide-mediated signaling events.</text>
</comment>
<dbReference type="NCBIfam" id="NF006960">
    <property type="entry name" value="PRK09437.1"/>
    <property type="match status" value="1"/>
</dbReference>
<dbReference type="GO" id="GO:0045454">
    <property type="term" value="P:cell redox homeostasis"/>
    <property type="evidence" value="ECO:0007669"/>
    <property type="project" value="TreeGrafter"/>
</dbReference>
<evidence type="ECO:0000313" key="16">
    <source>
        <dbReference type="Proteomes" id="UP000824037"/>
    </source>
</evidence>
<dbReference type="InterPro" id="IPR013766">
    <property type="entry name" value="Thioredoxin_domain"/>
</dbReference>
<comment type="catalytic activity">
    <reaction evidence="12">
        <text>a hydroperoxide + [thioredoxin]-dithiol = an alcohol + [thioredoxin]-disulfide + H2O</text>
        <dbReference type="Rhea" id="RHEA:62620"/>
        <dbReference type="Rhea" id="RHEA-COMP:10698"/>
        <dbReference type="Rhea" id="RHEA-COMP:10700"/>
        <dbReference type="ChEBI" id="CHEBI:15377"/>
        <dbReference type="ChEBI" id="CHEBI:29950"/>
        <dbReference type="ChEBI" id="CHEBI:30879"/>
        <dbReference type="ChEBI" id="CHEBI:35924"/>
        <dbReference type="ChEBI" id="CHEBI:50058"/>
        <dbReference type="EC" id="1.11.1.24"/>
    </reaction>
</comment>
<dbReference type="Pfam" id="PF00578">
    <property type="entry name" value="AhpC-TSA"/>
    <property type="match status" value="1"/>
</dbReference>
<dbReference type="EC" id="1.11.1.24" evidence="3"/>
<dbReference type="GO" id="GO:0034599">
    <property type="term" value="P:cellular response to oxidative stress"/>
    <property type="evidence" value="ECO:0007669"/>
    <property type="project" value="TreeGrafter"/>
</dbReference>
<dbReference type="Gene3D" id="3.40.30.10">
    <property type="entry name" value="Glutaredoxin"/>
    <property type="match status" value="1"/>
</dbReference>
<evidence type="ECO:0000256" key="6">
    <source>
        <dbReference type="ARBA" id="ARBA00023002"/>
    </source>
</evidence>
<dbReference type="PANTHER" id="PTHR42801:SF4">
    <property type="entry name" value="AHPC_TSA FAMILY PROTEIN"/>
    <property type="match status" value="1"/>
</dbReference>
<evidence type="ECO:0000256" key="13">
    <source>
        <dbReference type="PIRSR" id="PIRSR000239-1"/>
    </source>
</evidence>
<keyword evidence="7" id="KW-1015">Disulfide bond</keyword>
<evidence type="ECO:0000259" key="14">
    <source>
        <dbReference type="PROSITE" id="PS51352"/>
    </source>
</evidence>
<dbReference type="AlphaFoldDB" id="A0A9D2J528"/>
<dbReference type="PROSITE" id="PS51352">
    <property type="entry name" value="THIOREDOXIN_2"/>
    <property type="match status" value="1"/>
</dbReference>
<evidence type="ECO:0000256" key="1">
    <source>
        <dbReference type="ARBA" id="ARBA00003330"/>
    </source>
</evidence>
<keyword evidence="6" id="KW-0560">Oxidoreductase</keyword>
<feature type="domain" description="Thioredoxin" evidence="14">
    <location>
        <begin position="4"/>
        <end position="158"/>
    </location>
</feature>
<gene>
    <name evidence="15" type="primary">bcp</name>
    <name evidence="15" type="ORF">H9815_11890</name>
</gene>
<accession>A0A9D2J528</accession>
<reference evidence="15" key="2">
    <citation type="submission" date="2021-04" db="EMBL/GenBank/DDBJ databases">
        <authorList>
            <person name="Gilroy R."/>
        </authorList>
    </citation>
    <scope>NUCLEOTIDE SEQUENCE</scope>
    <source>
        <strain evidence="15">ChiGjej4B4-7305</strain>
    </source>
</reference>
<comment type="caution">
    <text evidence="15">The sequence shown here is derived from an EMBL/GenBank/DDBJ whole genome shotgun (WGS) entry which is preliminary data.</text>
</comment>
<dbReference type="GO" id="GO:0008379">
    <property type="term" value="F:thioredoxin peroxidase activity"/>
    <property type="evidence" value="ECO:0007669"/>
    <property type="project" value="TreeGrafter"/>
</dbReference>
<evidence type="ECO:0000256" key="10">
    <source>
        <dbReference type="ARBA" id="ARBA00038489"/>
    </source>
</evidence>
<comment type="similarity">
    <text evidence="10">Belongs to the peroxiredoxin family. BCP/PrxQ subfamily.</text>
</comment>
<organism evidence="15 16">
    <name type="scientific">Candidatus Ruania gallistercoris</name>
    <dbReference type="NCBI Taxonomy" id="2838746"/>
    <lineage>
        <taxon>Bacteria</taxon>
        <taxon>Bacillati</taxon>
        <taxon>Actinomycetota</taxon>
        <taxon>Actinomycetes</taxon>
        <taxon>Micrococcales</taxon>
        <taxon>Ruaniaceae</taxon>
        <taxon>Ruania</taxon>
    </lineage>
</organism>
<keyword evidence="5" id="KW-0049">Antioxidant</keyword>
<dbReference type="GO" id="GO:0005737">
    <property type="term" value="C:cytoplasm"/>
    <property type="evidence" value="ECO:0007669"/>
    <property type="project" value="TreeGrafter"/>
</dbReference>
<comment type="subunit">
    <text evidence="2">Monomer.</text>
</comment>
<evidence type="ECO:0000256" key="11">
    <source>
        <dbReference type="ARBA" id="ARBA00041373"/>
    </source>
</evidence>
<evidence type="ECO:0000256" key="9">
    <source>
        <dbReference type="ARBA" id="ARBA00032824"/>
    </source>
</evidence>
<keyword evidence="4 15" id="KW-0575">Peroxidase</keyword>
<evidence type="ECO:0000256" key="7">
    <source>
        <dbReference type="ARBA" id="ARBA00023157"/>
    </source>
</evidence>
<dbReference type="PIRSF" id="PIRSF000239">
    <property type="entry name" value="AHPC"/>
    <property type="match status" value="1"/>
</dbReference>
<dbReference type="SUPFAM" id="SSF52833">
    <property type="entry name" value="Thioredoxin-like"/>
    <property type="match status" value="1"/>
</dbReference>
<evidence type="ECO:0000256" key="12">
    <source>
        <dbReference type="ARBA" id="ARBA00049091"/>
    </source>
</evidence>
<dbReference type="InterPro" id="IPR024706">
    <property type="entry name" value="Peroxiredoxin_AhpC-typ"/>
</dbReference>
<dbReference type="InterPro" id="IPR050924">
    <property type="entry name" value="Peroxiredoxin_BCP/PrxQ"/>
</dbReference>